<evidence type="ECO:0000256" key="5">
    <source>
        <dbReference type="ARBA" id="ARBA00022475"/>
    </source>
</evidence>
<evidence type="ECO:0000256" key="2">
    <source>
        <dbReference type="ARBA" id="ARBA00004173"/>
    </source>
</evidence>
<evidence type="ECO:0000256" key="15">
    <source>
        <dbReference type="SAM" id="Phobius"/>
    </source>
</evidence>
<evidence type="ECO:0000256" key="12">
    <source>
        <dbReference type="ARBA" id="ARBA00055224"/>
    </source>
</evidence>
<keyword evidence="5" id="KW-1003">Cell membrane</keyword>
<dbReference type="OMA" id="CVWPGMR"/>
<dbReference type="SMART" id="SM00849">
    <property type="entry name" value="Lactamase_B"/>
    <property type="match status" value="1"/>
</dbReference>
<reference evidence="17" key="2">
    <citation type="submission" date="2025-08" db="UniProtKB">
        <authorList>
            <consortium name="Ensembl"/>
        </authorList>
    </citation>
    <scope>IDENTIFICATION</scope>
    <source>
        <strain evidence="17">Isolate ISIS603380</strain>
    </source>
</reference>
<dbReference type="GO" id="GO:0050884">
    <property type="term" value="P:neuromuscular process controlling posture"/>
    <property type="evidence" value="ECO:0007669"/>
    <property type="project" value="Ensembl"/>
</dbReference>
<evidence type="ECO:0000313" key="18">
    <source>
        <dbReference type="Proteomes" id="UP000007646"/>
    </source>
</evidence>
<dbReference type="Pfam" id="PF00753">
    <property type="entry name" value="Lactamase_B"/>
    <property type="match status" value="1"/>
</dbReference>
<dbReference type="PANTHER" id="PTHR11935:SF116">
    <property type="entry name" value="HYDROLASE PNKD-RELATED"/>
    <property type="match status" value="1"/>
</dbReference>
<dbReference type="InterPro" id="IPR032282">
    <property type="entry name" value="HAGH_C"/>
</dbReference>
<dbReference type="GO" id="GO:0032225">
    <property type="term" value="P:regulation of synaptic transmission, dopaminergic"/>
    <property type="evidence" value="ECO:0007669"/>
    <property type="project" value="Ensembl"/>
</dbReference>
<dbReference type="AlphaFoldDB" id="G3T002"/>
<dbReference type="FunCoup" id="G3T002">
    <property type="interactions" value="39"/>
</dbReference>
<evidence type="ECO:0000256" key="3">
    <source>
        <dbReference type="ARBA" id="ARBA00004202"/>
    </source>
</evidence>
<sequence length="420" mass="46971">MAAVVAATALKGRGARNARVLRGILSGEKASQSRTRALQSHSSPECKEEPAPLPPELEYIPSKRAKNPMKAVGLAWAIGLPCGILLFILTKREVDKDRLKQMKARQNMRASNAGEYSLYTRTWLGYLFYRQQLRRARNRYPKGHSKTQARLFNGVKVLPIPVLSDNYSYLIIDTQARLAVAVDPSDPRAVQASIEKEGVTLVAILCTHKHWDHSGGNRDLSRRHRDCRVYGSPQDGIPYLTHPLCHQDVVSVGQLQIRALATPDHTGHLVYLLDGEPYKGPSCLFSGDMLFLSGCGRTFEGTAETMLSSLDTVLGLGDDTLLWPGHEYAEENLGFAGVVEPENLARERKMQWVQRQRMERKSTCPSTLGEERSYNPFLRTHCQALQEALGPGLGPTEDDCFSRAQLLEELRRLKDMHKSK</sequence>
<dbReference type="CDD" id="cd07723">
    <property type="entry name" value="hydroxyacylglutathione_hydrolase_MBL-fold"/>
    <property type="match status" value="1"/>
</dbReference>
<dbReference type="Pfam" id="PF16123">
    <property type="entry name" value="HAGH_C"/>
    <property type="match status" value="1"/>
</dbReference>
<evidence type="ECO:0000256" key="11">
    <source>
        <dbReference type="ARBA" id="ARBA00050395"/>
    </source>
</evidence>
<protein>
    <recommendedName>
        <fullName evidence="13">Probable thioesterase PNKD</fullName>
    </recommendedName>
</protein>
<dbReference type="InParanoid" id="G3T002"/>
<dbReference type="Pfam" id="PF15932">
    <property type="entry name" value="DUF4748"/>
    <property type="match status" value="1"/>
</dbReference>
<evidence type="ECO:0000256" key="13">
    <source>
        <dbReference type="ARBA" id="ARBA00074912"/>
    </source>
</evidence>
<organism evidence="17 18">
    <name type="scientific">Loxodonta africana</name>
    <name type="common">African elephant</name>
    <dbReference type="NCBI Taxonomy" id="9785"/>
    <lineage>
        <taxon>Eukaryota</taxon>
        <taxon>Metazoa</taxon>
        <taxon>Chordata</taxon>
        <taxon>Craniata</taxon>
        <taxon>Vertebrata</taxon>
        <taxon>Euteleostomi</taxon>
        <taxon>Mammalia</taxon>
        <taxon>Eutheria</taxon>
        <taxon>Afrotheria</taxon>
        <taxon>Proboscidea</taxon>
        <taxon>Elephantidae</taxon>
        <taxon>Loxodonta</taxon>
    </lineage>
</organism>
<feature type="transmembrane region" description="Helical" evidence="15">
    <location>
        <begin position="71"/>
        <end position="90"/>
    </location>
</feature>
<dbReference type="InterPro" id="IPR031833">
    <property type="entry name" value="DUF4748"/>
</dbReference>
<keyword evidence="8" id="KW-0862">Zinc</keyword>
<dbReference type="InterPro" id="IPR036866">
    <property type="entry name" value="RibonucZ/Hydroxyglut_hydro"/>
</dbReference>
<comment type="subcellular location">
    <subcellularLocation>
        <location evidence="3">Cell membrane</location>
        <topology evidence="3">Peripheral membrane protein</topology>
    </subcellularLocation>
    <subcellularLocation>
        <location evidence="2">Mitochondrion</location>
    </subcellularLocation>
</comment>
<dbReference type="Gene3D" id="3.60.15.10">
    <property type="entry name" value="Ribonuclease Z/Hydroxyacylglutathione hydrolase-like"/>
    <property type="match status" value="1"/>
</dbReference>
<dbReference type="PANTHER" id="PTHR11935">
    <property type="entry name" value="BETA LACTAMASE DOMAIN"/>
    <property type="match status" value="1"/>
</dbReference>
<reference evidence="17 18" key="1">
    <citation type="submission" date="2009-06" db="EMBL/GenBank/DDBJ databases">
        <title>The Genome Sequence of Loxodonta africana (African elephant).</title>
        <authorList>
            <person name="Di Palma F."/>
            <person name="Heiman D."/>
            <person name="Young S."/>
            <person name="Johnson J."/>
            <person name="Lander E.S."/>
            <person name="Lindblad-Toh K."/>
        </authorList>
    </citation>
    <scope>NUCLEOTIDE SEQUENCE [LARGE SCALE GENOMIC DNA]</scope>
    <source>
        <strain evidence="17 18">Isolate ISIS603380</strain>
    </source>
</reference>
<feature type="domain" description="Metallo-beta-lactamase" evidence="16">
    <location>
        <begin position="165"/>
        <end position="326"/>
    </location>
</feature>
<keyword evidence="6" id="KW-0479">Metal-binding</keyword>
<keyword evidence="7" id="KW-0378">Hydrolase</keyword>
<comment type="function">
    <text evidence="12">Probable thioesterase that may play a role in cellular detoxification processes; it likely acts on a yet-unknown alpha-hydroxythioester substrate. In vitro, it is able to catalyze the hydrolysis of S-D-lactoyl-glutathione to form glutathione and D-lactic acid at very low rate, though this reaction is not physiologically relevant in vivo.</text>
</comment>
<evidence type="ECO:0000256" key="6">
    <source>
        <dbReference type="ARBA" id="ARBA00022723"/>
    </source>
</evidence>
<dbReference type="STRING" id="9785.ENSLAFP00000006251"/>
<feature type="compositionally biased region" description="Polar residues" evidence="14">
    <location>
        <begin position="31"/>
        <end position="43"/>
    </location>
</feature>
<dbReference type="GO" id="GO:0046872">
    <property type="term" value="F:metal ion binding"/>
    <property type="evidence" value="ECO:0007669"/>
    <property type="project" value="UniProtKB-KW"/>
</dbReference>
<keyword evidence="15" id="KW-0812">Transmembrane</keyword>
<dbReference type="GO" id="GO:0099523">
    <property type="term" value="C:presynaptic cytosol"/>
    <property type="evidence" value="ECO:0007669"/>
    <property type="project" value="Ensembl"/>
</dbReference>
<evidence type="ECO:0000256" key="9">
    <source>
        <dbReference type="ARBA" id="ARBA00023128"/>
    </source>
</evidence>
<gene>
    <name evidence="17" type="primary">PNKD</name>
</gene>
<accession>G3T002</accession>
<evidence type="ECO:0000313" key="17">
    <source>
        <dbReference type="Ensembl" id="ENSLAFP00000006251.3"/>
    </source>
</evidence>
<keyword evidence="10 15" id="KW-0472">Membrane</keyword>
<keyword evidence="18" id="KW-1185">Reference proteome</keyword>
<comment type="catalytic activity">
    <reaction evidence="11">
        <text>a thioester + H2O = a thiol + a carboxylate + H(+)</text>
        <dbReference type="Rhea" id="RHEA:82919"/>
        <dbReference type="ChEBI" id="CHEBI:15377"/>
        <dbReference type="ChEBI" id="CHEBI:15378"/>
        <dbReference type="ChEBI" id="CHEBI:29067"/>
        <dbReference type="ChEBI" id="CHEBI:29256"/>
        <dbReference type="ChEBI" id="CHEBI:51277"/>
    </reaction>
</comment>
<dbReference type="InterPro" id="IPR017782">
    <property type="entry name" value="Hydroxyacylglutathione_Hdrlase"/>
</dbReference>
<keyword evidence="15" id="KW-1133">Transmembrane helix</keyword>
<comment type="similarity">
    <text evidence="4">Belongs to the metallo-beta-lactamase superfamily. Glyoxalase II family.</text>
</comment>
<dbReference type="Ensembl" id="ENSLAFT00000007429.3">
    <property type="protein sequence ID" value="ENSLAFP00000006251.3"/>
    <property type="gene ID" value="ENSLAFG00000007427.3"/>
</dbReference>
<dbReference type="GO" id="GO:0046929">
    <property type="term" value="P:negative regulation of neurotransmitter secretion"/>
    <property type="evidence" value="ECO:0007669"/>
    <property type="project" value="Ensembl"/>
</dbReference>
<evidence type="ECO:0000256" key="8">
    <source>
        <dbReference type="ARBA" id="ARBA00022833"/>
    </source>
</evidence>
<keyword evidence="9" id="KW-0496">Mitochondrion</keyword>
<evidence type="ECO:0000259" key="16">
    <source>
        <dbReference type="SMART" id="SM00849"/>
    </source>
</evidence>
<dbReference type="NCBIfam" id="TIGR03413">
    <property type="entry name" value="GSH_gloB"/>
    <property type="match status" value="1"/>
</dbReference>
<name>G3T002_LOXAF</name>
<dbReference type="GeneTree" id="ENSGT00940000158887"/>
<proteinExistence type="inferred from homology"/>
<dbReference type="Proteomes" id="UP000007646">
    <property type="component" value="Unassembled WGS sequence"/>
</dbReference>
<evidence type="ECO:0000256" key="14">
    <source>
        <dbReference type="SAM" id="MobiDB-lite"/>
    </source>
</evidence>
<dbReference type="GO" id="GO:0005886">
    <property type="term" value="C:plasma membrane"/>
    <property type="evidence" value="ECO:0007669"/>
    <property type="project" value="UniProtKB-SubCell"/>
</dbReference>
<dbReference type="GO" id="GO:0005739">
    <property type="term" value="C:mitochondrion"/>
    <property type="evidence" value="ECO:0007669"/>
    <property type="project" value="UniProtKB-SubCell"/>
</dbReference>
<evidence type="ECO:0000256" key="1">
    <source>
        <dbReference type="ARBA" id="ARBA00001947"/>
    </source>
</evidence>
<dbReference type="InterPro" id="IPR001279">
    <property type="entry name" value="Metallo-B-lactamas"/>
</dbReference>
<dbReference type="FunFam" id="3.60.15.10:FF:000015">
    <property type="entry name" value="probable hydrolase PNKD isoform X1"/>
    <property type="match status" value="1"/>
</dbReference>
<dbReference type="HAMAP" id="MF_01374">
    <property type="entry name" value="Glyoxalase_2"/>
    <property type="match status" value="1"/>
</dbReference>
<dbReference type="eggNOG" id="KOG0813">
    <property type="taxonomic scope" value="Eukaryota"/>
</dbReference>
<evidence type="ECO:0000256" key="7">
    <source>
        <dbReference type="ARBA" id="ARBA00022801"/>
    </source>
</evidence>
<evidence type="ECO:0000256" key="4">
    <source>
        <dbReference type="ARBA" id="ARBA00006759"/>
    </source>
</evidence>
<dbReference type="GO" id="GO:0042053">
    <property type="term" value="P:regulation of dopamine metabolic process"/>
    <property type="evidence" value="ECO:0007669"/>
    <property type="project" value="Ensembl"/>
</dbReference>
<reference evidence="17" key="3">
    <citation type="submission" date="2025-09" db="UniProtKB">
        <authorList>
            <consortium name="Ensembl"/>
        </authorList>
    </citation>
    <scope>IDENTIFICATION</scope>
    <source>
        <strain evidence="17">Isolate ISIS603380</strain>
    </source>
</reference>
<comment type="cofactor">
    <cofactor evidence="1">
        <name>Zn(2+)</name>
        <dbReference type="ChEBI" id="CHEBI:29105"/>
    </cofactor>
</comment>
<feature type="region of interest" description="Disordered" evidence="14">
    <location>
        <begin position="31"/>
        <end position="54"/>
    </location>
</feature>
<evidence type="ECO:0000256" key="10">
    <source>
        <dbReference type="ARBA" id="ARBA00023136"/>
    </source>
</evidence>
<dbReference type="GO" id="GO:0019243">
    <property type="term" value="P:methylglyoxal catabolic process to D-lactate via S-lactoyl-glutathione"/>
    <property type="evidence" value="ECO:0007669"/>
    <property type="project" value="InterPro"/>
</dbReference>
<dbReference type="SUPFAM" id="SSF56281">
    <property type="entry name" value="Metallo-hydrolase/oxidoreductase"/>
    <property type="match status" value="1"/>
</dbReference>
<dbReference type="InterPro" id="IPR035680">
    <property type="entry name" value="Clx_II_MBL"/>
</dbReference>
<dbReference type="HOGENOM" id="CLU_030571_4_3_1"/>
<dbReference type="GO" id="GO:0004416">
    <property type="term" value="F:hydroxyacylglutathione hydrolase activity"/>
    <property type="evidence" value="ECO:0007669"/>
    <property type="project" value="InterPro"/>
</dbReference>